<dbReference type="Pfam" id="PF05199">
    <property type="entry name" value="GMC_oxred_C"/>
    <property type="match status" value="1"/>
</dbReference>
<gene>
    <name evidence="11" type="ORF">ANIA_02175</name>
</gene>
<feature type="binding site" evidence="7">
    <location>
        <position position="71"/>
    </location>
    <ligand>
        <name>FAD</name>
        <dbReference type="ChEBI" id="CHEBI:57692"/>
    </ligand>
</feature>
<dbReference type="OMA" id="LKVGWPT"/>
<evidence type="ECO:0000256" key="6">
    <source>
        <dbReference type="PIRSR" id="PIRSR000137-1"/>
    </source>
</evidence>
<dbReference type="InterPro" id="IPR000172">
    <property type="entry name" value="GMC_OxRdtase_N"/>
</dbReference>
<dbReference type="GO" id="GO:0016614">
    <property type="term" value="F:oxidoreductase activity, acting on CH-OH group of donors"/>
    <property type="evidence" value="ECO:0007669"/>
    <property type="project" value="InterPro"/>
</dbReference>
<reference evidence="12" key="1">
    <citation type="journal article" date="2005" name="Nature">
        <title>Sequencing of Aspergillus nidulans and comparative analysis with A. fumigatus and A. oryzae.</title>
        <authorList>
            <person name="Galagan J.E."/>
            <person name="Calvo S.E."/>
            <person name="Cuomo C."/>
            <person name="Ma L.J."/>
            <person name="Wortman J.R."/>
            <person name="Batzoglou S."/>
            <person name="Lee S.I."/>
            <person name="Basturkmen M."/>
            <person name="Spevak C.C."/>
            <person name="Clutterbuck J."/>
            <person name="Kapitonov V."/>
            <person name="Jurka J."/>
            <person name="Scazzocchio C."/>
            <person name="Farman M."/>
            <person name="Butler J."/>
            <person name="Purcell S."/>
            <person name="Harris S."/>
            <person name="Braus G.H."/>
            <person name="Draht O."/>
            <person name="Busch S."/>
            <person name="D'Enfert C."/>
            <person name="Bouchier C."/>
            <person name="Goldman G.H."/>
            <person name="Bell-Pedersen D."/>
            <person name="Griffiths-Jones S."/>
            <person name="Doonan J.H."/>
            <person name="Yu J."/>
            <person name="Vienken K."/>
            <person name="Pain A."/>
            <person name="Freitag M."/>
            <person name="Selker E.U."/>
            <person name="Archer D.B."/>
            <person name="Penalva M.A."/>
            <person name="Oakley B.R."/>
            <person name="Momany M."/>
            <person name="Tanaka T."/>
            <person name="Kumagai T."/>
            <person name="Asai K."/>
            <person name="Machida M."/>
            <person name="Nierman W.C."/>
            <person name="Denning D.W."/>
            <person name="Caddick M."/>
            <person name="Hynes M."/>
            <person name="Paoletti M."/>
            <person name="Fischer R."/>
            <person name="Miller B."/>
            <person name="Dyer P."/>
            <person name="Sachs M.S."/>
            <person name="Osmani S.A."/>
            <person name="Birren B.W."/>
        </authorList>
    </citation>
    <scope>NUCLEOTIDE SEQUENCE [LARGE SCALE GENOMIC DNA]</scope>
    <source>
        <strain evidence="12">FGSC A4 / ATCC 38163 / CBS 112.46 / NRRL 194 / M139</strain>
    </source>
</reference>
<dbReference type="eggNOG" id="KOG1238">
    <property type="taxonomic scope" value="Eukaryota"/>
</dbReference>
<evidence type="ECO:0000256" key="3">
    <source>
        <dbReference type="ARBA" id="ARBA00022630"/>
    </source>
</evidence>
<dbReference type="PIRSF" id="PIRSF000137">
    <property type="entry name" value="Alcohol_oxidase"/>
    <property type="match status" value="1"/>
</dbReference>
<keyword evidence="3 8" id="KW-0285">Flavoprotein</keyword>
<dbReference type="Pfam" id="PF00732">
    <property type="entry name" value="GMC_oxred_N"/>
    <property type="match status" value="1"/>
</dbReference>
<keyword evidence="4 7" id="KW-0274">FAD</keyword>
<dbReference type="RefSeq" id="XP_659779.1">
    <property type="nucleotide sequence ID" value="XM_654687.1"/>
</dbReference>
<sequence length="489" mass="53251">MASHSNSELSNVTVAVIEAGGSVLNNFNITYVEGHSLAFDTDIDWAYQTEEHIYAGDLKQTIRAGKAIGGTSTINGISYTRAEDIQIDNWELESEGFEVPAQDLIAHGASYDADYQGRNGPVKVGWPTAMTNSIVFPVLKETFEHLGVHYNRDSGGGRMVGFTVHPDTVDREANVRMDATRAYFWPYKSRPNLKIISNTQANRIIKANTTHGEISAIGVEVTGPQGVGMIYASKEVILSAGALRSPALLELSGVGSPDILQLLDRTGNIFRPALGQSALWDKVSEVAAFVQANLASYARNISKTSNGVVKESDLLVAFKLHLRSQWRVFASEYWPLLPFLRGSVHIRSTDASQPPAINPTYFMFEQDATAQADMVQFICKAFGTVPLSNIVGNEVSPELGVLPTNLSIATWNNCGLANYRPNYHPVGTASLLPWGNGGVVSPELKVYGTRNVRVIDASVLPFQLCGHLQSTLYAVAEKASDIIKQRHIV</sequence>
<reference evidence="12" key="2">
    <citation type="journal article" date="2009" name="Fungal Genet. Biol.">
        <title>The 2008 update of the Aspergillus nidulans genome annotation: a community effort.</title>
        <authorList>
            <person name="Wortman J.R."/>
            <person name="Gilsenan J.M."/>
            <person name="Joardar V."/>
            <person name="Deegan J."/>
            <person name="Clutterbuck J."/>
            <person name="Andersen M.R."/>
            <person name="Archer D."/>
            <person name="Bencina M."/>
            <person name="Braus G."/>
            <person name="Coutinho P."/>
            <person name="von Dohren H."/>
            <person name="Doonan J."/>
            <person name="Driessen A.J."/>
            <person name="Durek P."/>
            <person name="Espeso E."/>
            <person name="Fekete E."/>
            <person name="Flipphi M."/>
            <person name="Estrada C.G."/>
            <person name="Geysens S."/>
            <person name="Goldman G."/>
            <person name="de Groot P.W."/>
            <person name="Hansen K."/>
            <person name="Harris S.D."/>
            <person name="Heinekamp T."/>
            <person name="Helmstaedt K."/>
            <person name="Henrissat B."/>
            <person name="Hofmann G."/>
            <person name="Homan T."/>
            <person name="Horio T."/>
            <person name="Horiuchi H."/>
            <person name="James S."/>
            <person name="Jones M."/>
            <person name="Karaffa L."/>
            <person name="Karanyi Z."/>
            <person name="Kato M."/>
            <person name="Keller N."/>
            <person name="Kelly D.E."/>
            <person name="Kiel J.A."/>
            <person name="Kim J.M."/>
            <person name="van der Klei I.J."/>
            <person name="Klis F.M."/>
            <person name="Kovalchuk A."/>
            <person name="Krasevec N."/>
            <person name="Kubicek C.P."/>
            <person name="Liu B."/>
            <person name="Maccabe A."/>
            <person name="Meyer V."/>
            <person name="Mirabito P."/>
            <person name="Miskei M."/>
            <person name="Mos M."/>
            <person name="Mullins J."/>
            <person name="Nelson D.R."/>
            <person name="Nielsen J."/>
            <person name="Oakley B.R."/>
            <person name="Osmani S.A."/>
            <person name="Pakula T."/>
            <person name="Paszewski A."/>
            <person name="Paulsen I."/>
            <person name="Pilsyk S."/>
            <person name="Pocsi I."/>
            <person name="Punt P.J."/>
            <person name="Ram A.F."/>
            <person name="Ren Q."/>
            <person name="Robellet X."/>
            <person name="Robson G."/>
            <person name="Seiboth B."/>
            <person name="van Solingen P."/>
            <person name="Specht T."/>
            <person name="Sun J."/>
            <person name="Taheri-Talesh N."/>
            <person name="Takeshita N."/>
            <person name="Ussery D."/>
            <person name="vanKuyk P.A."/>
            <person name="Visser H."/>
            <person name="van de Vondervoort P.J."/>
            <person name="de Vries R.P."/>
            <person name="Walton J."/>
            <person name="Xiang X."/>
            <person name="Xiong Y."/>
            <person name="Zeng A.P."/>
            <person name="Brandt B.W."/>
            <person name="Cornell M.J."/>
            <person name="van den Hondel C.A."/>
            <person name="Visser J."/>
            <person name="Oliver S.G."/>
            <person name="Turner G."/>
        </authorList>
    </citation>
    <scope>GENOME REANNOTATION</scope>
    <source>
        <strain evidence="12">FGSC A4 / ATCC 38163 / CBS 112.46 / NRRL 194 / M139</strain>
    </source>
</reference>
<accession>C8VMB0</accession>
<protein>
    <recommendedName>
        <fullName evidence="9 10">Glucose-methanol-choline oxidoreductase N-terminal domain-containing protein</fullName>
    </recommendedName>
</protein>
<dbReference type="PROSITE" id="PS00624">
    <property type="entry name" value="GMC_OXRED_2"/>
    <property type="match status" value="1"/>
</dbReference>
<dbReference type="OrthoDB" id="269227at2759"/>
<accession>Q5BBA5</accession>
<dbReference type="SUPFAM" id="SSF54373">
    <property type="entry name" value="FAD-linked reductases, C-terminal domain"/>
    <property type="match status" value="1"/>
</dbReference>
<dbReference type="PANTHER" id="PTHR11552">
    <property type="entry name" value="GLUCOSE-METHANOL-CHOLINE GMC OXIDOREDUCTASE"/>
    <property type="match status" value="1"/>
</dbReference>
<keyword evidence="12" id="KW-1185">Reference proteome</keyword>
<dbReference type="InterPro" id="IPR007867">
    <property type="entry name" value="GMC_OxRtase_C"/>
</dbReference>
<evidence type="ECO:0000256" key="2">
    <source>
        <dbReference type="ARBA" id="ARBA00010790"/>
    </source>
</evidence>
<dbReference type="InterPro" id="IPR012132">
    <property type="entry name" value="GMC_OxRdtase"/>
</dbReference>
<dbReference type="HOGENOM" id="CLU_002865_6_0_1"/>
<dbReference type="SUPFAM" id="SSF51905">
    <property type="entry name" value="FAD/NAD(P)-binding domain"/>
    <property type="match status" value="1"/>
</dbReference>
<feature type="domain" description="Glucose-methanol-choline oxidoreductase N-terminal" evidence="9">
    <location>
        <begin position="65"/>
        <end position="88"/>
    </location>
</feature>
<dbReference type="PROSITE" id="PS00623">
    <property type="entry name" value="GMC_OXRED_1"/>
    <property type="match status" value="1"/>
</dbReference>
<dbReference type="Gene3D" id="3.50.50.60">
    <property type="entry name" value="FAD/NAD(P)-binding domain"/>
    <property type="match status" value="1"/>
</dbReference>
<feature type="active site" description="Proton acceptor" evidence="6">
    <location>
        <position position="467"/>
    </location>
</feature>
<organism evidence="11 12">
    <name type="scientific">Emericella nidulans (strain FGSC A4 / ATCC 38163 / CBS 112.46 / NRRL 194 / M139)</name>
    <name type="common">Aspergillus nidulans</name>
    <dbReference type="NCBI Taxonomy" id="227321"/>
    <lineage>
        <taxon>Eukaryota</taxon>
        <taxon>Fungi</taxon>
        <taxon>Dikarya</taxon>
        <taxon>Ascomycota</taxon>
        <taxon>Pezizomycotina</taxon>
        <taxon>Eurotiomycetes</taxon>
        <taxon>Eurotiomycetidae</taxon>
        <taxon>Eurotiales</taxon>
        <taxon>Aspergillaceae</taxon>
        <taxon>Aspergillus</taxon>
        <taxon>Aspergillus subgen. Nidulantes</taxon>
    </lineage>
</organism>
<evidence type="ECO:0000256" key="1">
    <source>
        <dbReference type="ARBA" id="ARBA00001974"/>
    </source>
</evidence>
<dbReference type="KEGG" id="ani:ANIA_02175"/>
<dbReference type="InterPro" id="IPR036188">
    <property type="entry name" value="FAD/NAD-bd_sf"/>
</dbReference>
<evidence type="ECO:0000256" key="5">
    <source>
        <dbReference type="ARBA" id="ARBA00023002"/>
    </source>
</evidence>
<dbReference type="GeneID" id="2875584"/>
<dbReference type="STRING" id="227321.Q5BBA5"/>
<keyword evidence="5" id="KW-0560">Oxidoreductase</keyword>
<feature type="active site" description="Proton donor" evidence="6">
    <location>
        <position position="424"/>
    </location>
</feature>
<evidence type="ECO:0000259" key="10">
    <source>
        <dbReference type="PROSITE" id="PS00624"/>
    </source>
</evidence>
<dbReference type="EMBL" id="BN001307">
    <property type="protein sequence ID" value="CBF86319.1"/>
    <property type="molecule type" value="Genomic_DNA"/>
</dbReference>
<dbReference type="AlphaFoldDB" id="Q5BBA5"/>
<dbReference type="InParanoid" id="Q5BBA5"/>
<comment type="similarity">
    <text evidence="2 8">Belongs to the GMC oxidoreductase family.</text>
</comment>
<dbReference type="PANTHER" id="PTHR11552:SF201">
    <property type="entry name" value="GLUCOSE-METHANOL-CHOLINE OXIDOREDUCTASE N-TERMINAL DOMAIN-CONTAINING PROTEIN"/>
    <property type="match status" value="1"/>
</dbReference>
<dbReference type="Gene3D" id="3.30.560.10">
    <property type="entry name" value="Glucose Oxidase, domain 3"/>
    <property type="match status" value="1"/>
</dbReference>
<name>Q5BBA5_EMENI</name>
<evidence type="ECO:0000256" key="7">
    <source>
        <dbReference type="PIRSR" id="PIRSR000137-2"/>
    </source>
</evidence>
<evidence type="ECO:0000313" key="11">
    <source>
        <dbReference type="EMBL" id="CBF86319.1"/>
    </source>
</evidence>
<dbReference type="Proteomes" id="UP000000560">
    <property type="component" value="Chromosome VII"/>
</dbReference>
<feature type="domain" description="Glucose-methanol-choline oxidoreductase N-terminal" evidence="10">
    <location>
        <begin position="241"/>
        <end position="255"/>
    </location>
</feature>
<dbReference type="GO" id="GO:0050660">
    <property type="term" value="F:flavin adenine dinucleotide binding"/>
    <property type="evidence" value="ECO:0007669"/>
    <property type="project" value="InterPro"/>
</dbReference>
<evidence type="ECO:0000259" key="9">
    <source>
        <dbReference type="PROSITE" id="PS00623"/>
    </source>
</evidence>
<comment type="cofactor">
    <cofactor evidence="1 7">
        <name>FAD</name>
        <dbReference type="ChEBI" id="CHEBI:57692"/>
    </cofactor>
</comment>
<dbReference type="GO" id="GO:0016491">
    <property type="term" value="F:oxidoreductase activity"/>
    <property type="evidence" value="ECO:0000318"/>
    <property type="project" value="GO_Central"/>
</dbReference>
<evidence type="ECO:0000313" key="12">
    <source>
        <dbReference type="Proteomes" id="UP000000560"/>
    </source>
</evidence>
<evidence type="ECO:0000256" key="4">
    <source>
        <dbReference type="ARBA" id="ARBA00022827"/>
    </source>
</evidence>
<proteinExistence type="inferred from homology"/>
<evidence type="ECO:0000256" key="8">
    <source>
        <dbReference type="RuleBase" id="RU003968"/>
    </source>
</evidence>